<evidence type="ECO:0000313" key="3">
    <source>
        <dbReference type="EMBL" id="KAK4540014.1"/>
    </source>
</evidence>
<name>A0AAV9J581_9PEZI</name>
<dbReference type="Pfam" id="PF22980">
    <property type="entry name" value="Myb_DNA-bind_8"/>
    <property type="match status" value="1"/>
</dbReference>
<protein>
    <recommendedName>
        <fullName evidence="2">Myb-like DNA-binding domain-containing protein</fullName>
    </recommendedName>
</protein>
<organism evidence="3 4">
    <name type="scientific">Oleoguttula mirabilis</name>
    <dbReference type="NCBI Taxonomy" id="1507867"/>
    <lineage>
        <taxon>Eukaryota</taxon>
        <taxon>Fungi</taxon>
        <taxon>Dikarya</taxon>
        <taxon>Ascomycota</taxon>
        <taxon>Pezizomycotina</taxon>
        <taxon>Dothideomycetes</taxon>
        <taxon>Dothideomycetidae</taxon>
        <taxon>Mycosphaerellales</taxon>
        <taxon>Teratosphaeriaceae</taxon>
        <taxon>Oleoguttula</taxon>
    </lineage>
</organism>
<feature type="compositionally biased region" description="Low complexity" evidence="1">
    <location>
        <begin position="55"/>
        <end position="81"/>
    </location>
</feature>
<evidence type="ECO:0000256" key="1">
    <source>
        <dbReference type="SAM" id="MobiDB-lite"/>
    </source>
</evidence>
<feature type="region of interest" description="Disordered" evidence="1">
    <location>
        <begin position="46"/>
        <end position="121"/>
    </location>
</feature>
<dbReference type="AlphaFoldDB" id="A0AAV9J581"/>
<dbReference type="Proteomes" id="UP001324427">
    <property type="component" value="Unassembled WGS sequence"/>
</dbReference>
<comment type="caution">
    <text evidence="3">The sequence shown here is derived from an EMBL/GenBank/DDBJ whole genome shotgun (WGS) entry which is preliminary data.</text>
</comment>
<gene>
    <name evidence="3" type="ORF">LTR36_009912</name>
</gene>
<evidence type="ECO:0000313" key="4">
    <source>
        <dbReference type="Proteomes" id="UP001324427"/>
    </source>
</evidence>
<dbReference type="EMBL" id="JAVFHQ010000077">
    <property type="protein sequence ID" value="KAK4540014.1"/>
    <property type="molecule type" value="Genomic_DNA"/>
</dbReference>
<dbReference type="InterPro" id="IPR054505">
    <property type="entry name" value="Myb_DNA-bind_8"/>
</dbReference>
<feature type="domain" description="Myb-like DNA-binding" evidence="2">
    <location>
        <begin position="10"/>
        <end position="55"/>
    </location>
</feature>
<proteinExistence type="predicted"/>
<reference evidence="3 4" key="1">
    <citation type="submission" date="2021-11" db="EMBL/GenBank/DDBJ databases">
        <title>Black yeast isolated from Biological Soil Crust.</title>
        <authorList>
            <person name="Kurbessoian T."/>
        </authorList>
    </citation>
    <scope>NUCLEOTIDE SEQUENCE [LARGE SCALE GENOMIC DNA]</scope>
    <source>
        <strain evidence="3 4">CCFEE 5522</strain>
    </source>
</reference>
<accession>A0AAV9J581</accession>
<feature type="compositionally biased region" description="Basic residues" evidence="1">
    <location>
        <begin position="82"/>
        <end position="98"/>
    </location>
</feature>
<evidence type="ECO:0000259" key="2">
    <source>
        <dbReference type="Pfam" id="PF22980"/>
    </source>
</evidence>
<keyword evidence="4" id="KW-1185">Reference proteome</keyword>
<sequence>MPPNTCKVTDLQFAMCCLNNIAGGAVDYDKVSDECGMSSMSAASQKLTRMKKAHSLSSADGSSAAASPAKSGGALVAGGTPKRAKKTPTKTGSAKKRKVDQDDDEEAQAKVKSEMEGDGED</sequence>